<evidence type="ECO:0000256" key="4">
    <source>
        <dbReference type="ARBA" id="ARBA00022840"/>
    </source>
</evidence>
<dbReference type="InterPro" id="IPR057342">
    <property type="entry name" value="DEXDc_RapA"/>
</dbReference>
<dbReference type="PROSITE" id="PS51192">
    <property type="entry name" value="HELICASE_ATP_BIND_1"/>
    <property type="match status" value="1"/>
</dbReference>
<organism evidence="7 8">
    <name type="scientific">Alistipes inops</name>
    <dbReference type="NCBI Taxonomy" id="1501391"/>
    <lineage>
        <taxon>Bacteria</taxon>
        <taxon>Pseudomonadati</taxon>
        <taxon>Bacteroidota</taxon>
        <taxon>Bacteroidia</taxon>
        <taxon>Bacteroidales</taxon>
        <taxon>Rikenellaceae</taxon>
        <taxon>Alistipes</taxon>
    </lineage>
</organism>
<dbReference type="Gene3D" id="3.40.50.10810">
    <property type="entry name" value="Tandem AAA-ATPase domain"/>
    <property type="match status" value="1"/>
</dbReference>
<dbReference type="Pfam" id="PF00176">
    <property type="entry name" value="SNF2-rel_dom"/>
    <property type="match status" value="1"/>
</dbReference>
<accession>A0ABR4YGQ3</accession>
<dbReference type="CDD" id="cd18011">
    <property type="entry name" value="DEXDc_RapA"/>
    <property type="match status" value="1"/>
</dbReference>
<keyword evidence="2" id="KW-0378">Hydrolase</keyword>
<evidence type="ECO:0000313" key="8">
    <source>
        <dbReference type="Proteomes" id="UP000030889"/>
    </source>
</evidence>
<dbReference type="Proteomes" id="UP000030889">
    <property type="component" value="Unassembled WGS sequence"/>
</dbReference>
<evidence type="ECO:0000313" key="7">
    <source>
        <dbReference type="EMBL" id="KHE39557.1"/>
    </source>
</evidence>
<dbReference type="InterPro" id="IPR038718">
    <property type="entry name" value="SNF2-like_sf"/>
</dbReference>
<dbReference type="Gene3D" id="3.40.50.300">
    <property type="entry name" value="P-loop containing nucleotide triphosphate hydrolases"/>
    <property type="match status" value="1"/>
</dbReference>
<dbReference type="EMBL" id="JRGF01000040">
    <property type="protein sequence ID" value="KHE39557.1"/>
    <property type="molecule type" value="Genomic_DNA"/>
</dbReference>
<dbReference type="InterPro" id="IPR001650">
    <property type="entry name" value="Helicase_C-like"/>
</dbReference>
<feature type="non-terminal residue" evidence="7">
    <location>
        <position position="562"/>
    </location>
</feature>
<dbReference type="InterPro" id="IPR049730">
    <property type="entry name" value="SNF2/RAD54-like_C"/>
</dbReference>
<keyword evidence="1" id="KW-0547">Nucleotide-binding</keyword>
<dbReference type="Pfam" id="PF00271">
    <property type="entry name" value="Helicase_C"/>
    <property type="match status" value="1"/>
</dbReference>
<reference evidence="7 8" key="1">
    <citation type="submission" date="2014-09" db="EMBL/GenBank/DDBJ databases">
        <title>Alistipes sp. 627, sp. nov., a novel member of the family Rikenellaceae isolated from human faeces.</title>
        <authorList>
            <person name="Shkoporov A.N."/>
            <person name="Chaplin A.V."/>
            <person name="Motuzova O.V."/>
            <person name="Kafarskaia L.I."/>
            <person name="Khokhlova E.V."/>
            <person name="Efimov B.A."/>
        </authorList>
    </citation>
    <scope>NUCLEOTIDE SEQUENCE [LARGE SCALE GENOMIC DNA]</scope>
    <source>
        <strain evidence="7 8">627</strain>
    </source>
</reference>
<gene>
    <name evidence="7" type="ORF">LG35_10335</name>
</gene>
<dbReference type="SUPFAM" id="SSF52540">
    <property type="entry name" value="P-loop containing nucleoside triphosphate hydrolases"/>
    <property type="match status" value="2"/>
</dbReference>
<dbReference type="InterPro" id="IPR014001">
    <property type="entry name" value="Helicase_ATP-bd"/>
</dbReference>
<dbReference type="CDD" id="cd18793">
    <property type="entry name" value="SF2_C_SNF"/>
    <property type="match status" value="1"/>
</dbReference>
<feature type="domain" description="Helicase ATP-binding" evidence="5">
    <location>
        <begin position="50"/>
        <end position="217"/>
    </location>
</feature>
<keyword evidence="8" id="KW-1185">Reference proteome</keyword>
<keyword evidence="3 7" id="KW-0347">Helicase</keyword>
<proteinExistence type="predicted"/>
<dbReference type="InterPro" id="IPR027417">
    <property type="entry name" value="P-loop_NTPase"/>
</dbReference>
<comment type="caution">
    <text evidence="7">The sequence shown here is derived from an EMBL/GenBank/DDBJ whole genome shotgun (WGS) entry which is preliminary data.</text>
</comment>
<keyword evidence="4" id="KW-0067">ATP-binding</keyword>
<dbReference type="PROSITE" id="PS51194">
    <property type="entry name" value="HELICASE_CTER"/>
    <property type="match status" value="1"/>
</dbReference>
<feature type="domain" description="Helicase C-terminal" evidence="6">
    <location>
        <begin position="420"/>
        <end position="562"/>
    </location>
</feature>
<dbReference type="PANTHER" id="PTHR45766:SF6">
    <property type="entry name" value="SWI_SNF-RELATED MATRIX-ASSOCIATED ACTIN-DEPENDENT REGULATOR OF CHROMATIN SUBFAMILY A-LIKE PROTEIN 1"/>
    <property type="match status" value="1"/>
</dbReference>
<protein>
    <submittedName>
        <fullName evidence="7">DEAD/DEAH box helicase</fullName>
    </submittedName>
</protein>
<dbReference type="PANTHER" id="PTHR45766">
    <property type="entry name" value="DNA ANNEALING HELICASE AND ENDONUCLEASE ZRANB3 FAMILY MEMBER"/>
    <property type="match status" value="1"/>
</dbReference>
<name>A0ABR4YGQ3_9BACT</name>
<evidence type="ECO:0000256" key="2">
    <source>
        <dbReference type="ARBA" id="ARBA00022801"/>
    </source>
</evidence>
<evidence type="ECO:0000259" key="6">
    <source>
        <dbReference type="PROSITE" id="PS51194"/>
    </source>
</evidence>
<dbReference type="SMART" id="SM00490">
    <property type="entry name" value="HELICc"/>
    <property type="match status" value="1"/>
</dbReference>
<sequence length="562" mass="64832">MPTLTAYQQKFLAWQLDRRRSSSDEDKFTSVLAEAQVDLNPHQVDAALFAFKSPLSMGAVLADEVGLGKTIEAALVISQQWAERHRHILVIAPATLRKQWSMELEEKFFLPSVILESKNFNRILADTYSNPFDDKEHIVICSYQFAKKQIRHIERVNWDLVVLDEAHKLRNVYKSSNKTAIVLKEGLKNYKKLLLTATPLQNNVQELYGLISIIDDGYFGGLKSFNTRYGKTELRKESTYKDLRERIQPIIHRTLRSDVQEYVKYTERKALVQEYYPSKDEQTLGKMVSEYLQRDECFGMPRSQRSLITLVLHKLLSSSTFAIAGTLQTIIERLENIVGDNTSDEARDAVLVNELSSDMEDFEEYEDEWLDENDEELDKEERKRTYSADEIEEIRSEIKYLKEIHSLALGIAENTKGECLLQALQIAFEDKRKNGQPEKALIFTESNRTQQYLKQLLEANGYAGRIVLFNGSNTDPKSKEIYAAWKERYAGTSRITGSLTADKRQALVDYFREEAQIMIATEAASEGINLQFCSLLVNFDLPWNPQRVEQRIGRCHRYGQKN</sequence>
<evidence type="ECO:0000256" key="3">
    <source>
        <dbReference type="ARBA" id="ARBA00022806"/>
    </source>
</evidence>
<dbReference type="InterPro" id="IPR000330">
    <property type="entry name" value="SNF2_N"/>
</dbReference>
<evidence type="ECO:0000259" key="5">
    <source>
        <dbReference type="PROSITE" id="PS51192"/>
    </source>
</evidence>
<dbReference type="GO" id="GO:0004386">
    <property type="term" value="F:helicase activity"/>
    <property type="evidence" value="ECO:0007669"/>
    <property type="project" value="UniProtKB-KW"/>
</dbReference>
<evidence type="ECO:0000256" key="1">
    <source>
        <dbReference type="ARBA" id="ARBA00022741"/>
    </source>
</evidence>
<dbReference type="SMART" id="SM00487">
    <property type="entry name" value="DEXDc"/>
    <property type="match status" value="1"/>
</dbReference>